<evidence type="ECO:0000256" key="1">
    <source>
        <dbReference type="ARBA" id="ARBA00022614"/>
    </source>
</evidence>
<dbReference type="InterPro" id="IPR036388">
    <property type="entry name" value="WH-like_DNA-bd_sf"/>
</dbReference>
<keyword evidence="2" id="KW-0677">Repeat</keyword>
<dbReference type="InterPro" id="IPR032675">
    <property type="entry name" value="LRR_dom_sf"/>
</dbReference>
<dbReference type="InterPro" id="IPR041118">
    <property type="entry name" value="Rx_N"/>
</dbReference>
<feature type="domain" description="Disease resistance N-terminal" evidence="8">
    <location>
        <begin position="12"/>
        <end position="98"/>
    </location>
</feature>
<dbReference type="Gene3D" id="1.20.5.4130">
    <property type="match status" value="1"/>
</dbReference>
<dbReference type="PANTHER" id="PTHR36766">
    <property type="entry name" value="PLANT BROAD-SPECTRUM MILDEW RESISTANCE PROTEIN RPW8"/>
    <property type="match status" value="1"/>
</dbReference>
<organism evidence="12 13">
    <name type="scientific">Quercus rubra</name>
    <name type="common">Northern red oak</name>
    <name type="synonym">Quercus borealis</name>
    <dbReference type="NCBI Taxonomy" id="3512"/>
    <lineage>
        <taxon>Eukaryota</taxon>
        <taxon>Viridiplantae</taxon>
        <taxon>Streptophyta</taxon>
        <taxon>Embryophyta</taxon>
        <taxon>Tracheophyta</taxon>
        <taxon>Spermatophyta</taxon>
        <taxon>Magnoliopsida</taxon>
        <taxon>eudicotyledons</taxon>
        <taxon>Gunneridae</taxon>
        <taxon>Pentapetalae</taxon>
        <taxon>rosids</taxon>
        <taxon>fabids</taxon>
        <taxon>Fagales</taxon>
        <taxon>Fagaceae</taxon>
        <taxon>Quercus</taxon>
    </lineage>
</organism>
<dbReference type="PANTHER" id="PTHR36766:SF70">
    <property type="entry name" value="DISEASE RESISTANCE PROTEIN RGA4"/>
    <property type="match status" value="1"/>
</dbReference>
<dbReference type="InterPro" id="IPR057135">
    <property type="entry name" value="At4g27190-like_LRR"/>
</dbReference>
<dbReference type="EMBL" id="JAXUIC010000010">
    <property type="protein sequence ID" value="KAK4566340.1"/>
    <property type="molecule type" value="Genomic_DNA"/>
</dbReference>
<dbReference type="GO" id="GO:0043531">
    <property type="term" value="F:ADP binding"/>
    <property type="evidence" value="ECO:0007669"/>
    <property type="project" value="InterPro"/>
</dbReference>
<evidence type="ECO:0000256" key="2">
    <source>
        <dbReference type="ARBA" id="ARBA00022737"/>
    </source>
</evidence>
<keyword evidence="4" id="KW-0611">Plant defense</keyword>
<evidence type="ECO:0000259" key="9">
    <source>
        <dbReference type="Pfam" id="PF23247"/>
    </source>
</evidence>
<dbReference type="Gene3D" id="1.10.8.430">
    <property type="entry name" value="Helical domain of apoptotic protease-activating factors"/>
    <property type="match status" value="1"/>
</dbReference>
<evidence type="ECO:0008006" key="14">
    <source>
        <dbReference type="Google" id="ProtNLM"/>
    </source>
</evidence>
<dbReference type="Proteomes" id="UP001324115">
    <property type="component" value="Unassembled WGS sequence"/>
</dbReference>
<dbReference type="GO" id="GO:0051707">
    <property type="term" value="P:response to other organism"/>
    <property type="evidence" value="ECO:0007669"/>
    <property type="project" value="UniProtKB-ARBA"/>
</dbReference>
<dbReference type="Pfam" id="PF23247">
    <property type="entry name" value="LRR_RPS2"/>
    <property type="match status" value="1"/>
</dbReference>
<evidence type="ECO:0000259" key="7">
    <source>
        <dbReference type="Pfam" id="PF00931"/>
    </source>
</evidence>
<dbReference type="SUPFAM" id="SSF52540">
    <property type="entry name" value="P-loop containing nucleoside triphosphate hydrolases"/>
    <property type="match status" value="1"/>
</dbReference>
<evidence type="ECO:0000313" key="12">
    <source>
        <dbReference type="EMBL" id="KAK4566340.1"/>
    </source>
</evidence>
<keyword evidence="5" id="KW-0067">ATP-binding</keyword>
<evidence type="ECO:0000259" key="8">
    <source>
        <dbReference type="Pfam" id="PF18052"/>
    </source>
</evidence>
<evidence type="ECO:0000256" key="6">
    <source>
        <dbReference type="SAM" id="Coils"/>
    </source>
</evidence>
<comment type="caution">
    <text evidence="12">The sequence shown here is derived from an EMBL/GenBank/DDBJ whole genome shotgun (WGS) entry which is preliminary data.</text>
</comment>
<accession>A0AAN7E9L2</accession>
<dbReference type="InterPro" id="IPR002182">
    <property type="entry name" value="NB-ARC"/>
</dbReference>
<feature type="domain" description="NB-ARC" evidence="7">
    <location>
        <begin position="185"/>
        <end position="332"/>
    </location>
</feature>
<gene>
    <name evidence="12" type="ORF">RGQ29_002549</name>
</gene>
<sequence>MHETIFIQSVAKEILSKLILLVTEQISLAWGFTEELTRLRDSLEMIQDVLGDAERRQVNDQSVRRWLQRLKDVAYDADDVLDEFAYEILRRKVEIQNHMKRKLCFFFSLSNPIAFRMKMARKVKTINESLKKINDEANGFGLTRADLVNVNPEMIPNRETDSSIDHSEVVGREDHVSKIVDLLLRMAGLGKTTLAKLVYNHEQVKRHFDATIWVCVSNNFDDKRILREILESLTHESSTLENKNAILECLQEQLQSKRYLLILDDVWNENPQEWNTFKSCLLKICSNPGNNIIVTTRSDKVAKIMETLSRCNLEKLSKDECWSIIKKIVSANERIPLTPDLDAVGRKIAKKCGGVPLVARVLGGTMLHKREKSQWLAIQNNEVWNSLHDSNEMLPILKLSFDHLPSPSLKQCFAYCSIFPKGYDMNQKELIQYWMAEGFLQPSQGNSLAMEDIGYMYFDILLANSLFHDVEKDIYGNITHCKMHDLVHDLALSISKFETMILKGNSVDDINHVRRVFIQSDGEIVPRIPFSKDHVRRLRTFTSENVPFENLLSNFECLRVLKLYGPKIIELSNSIGQLVHLRLLHISMTNIIQLPKTITKLYNLQTLRIENCRRFKKLPEDLKKLVNLRHIYVDYVVYIQQPPRNMGQLTCLRTLKFFNVGQDAGHRIEELGRLNELSGELIIKSLENVKDREEARSANLVEKAKLHQLRFHWSGSSYREVNYHNDEEVLEGLQPHQYLKSLMIDGFGGKKFPSWMLTSCGAMDALLLFDNLTEINLLNCSKCEEVPILGHLPCLKVLQIKKMDRVTCIGISFYSIYSDDNYRNVLFPALRRFKVEKMNSLVEWKDVMEVTTKCVVFPCLEELIIGVCPQLTSAPFHFPSLQKLKISKIGSTALEMICRKLTTLTSLCISYVSELAFLPKQLFSTSLRSLQIEDCEKLSYMPDTVHTLISLEELVVNGCPSLRSFPTMQGAASLRHLEISECGVEVLSIRLQSCSSLSDLRITECPNLKSIPNLRELHSLSQLRISKCRKLMLLPEGLLDCLNSLMSLAIGGYSEELDAFPSLSSTSIQHSHASLKILYLYGWAKLNSLPDEILSFTALIDLWIFNFHGMEALPEWLGKLSSLQKLYLVDCKNLMYLPTAQTMRGLTKLERLEIYKCPKLKERCAKESGTEWSKISHIPDIFIPAD</sequence>
<evidence type="ECO:0000259" key="10">
    <source>
        <dbReference type="Pfam" id="PF23559"/>
    </source>
</evidence>
<dbReference type="Gene3D" id="3.80.10.10">
    <property type="entry name" value="Ribonuclease Inhibitor"/>
    <property type="match status" value="3"/>
</dbReference>
<dbReference type="Pfam" id="PF25019">
    <property type="entry name" value="LRR_R13L1-DRL21"/>
    <property type="match status" value="1"/>
</dbReference>
<keyword evidence="3" id="KW-0547">Nucleotide-binding</keyword>
<keyword evidence="13" id="KW-1185">Reference proteome</keyword>
<dbReference type="AlphaFoldDB" id="A0AAN7E9L2"/>
<feature type="coiled-coil region" evidence="6">
    <location>
        <begin position="223"/>
        <end position="250"/>
    </location>
</feature>
<feature type="domain" description="R13L1/DRL21-like LRR repeat region" evidence="11">
    <location>
        <begin position="668"/>
        <end position="803"/>
    </location>
</feature>
<dbReference type="InterPro" id="IPR027417">
    <property type="entry name" value="P-loop_NTPase"/>
</dbReference>
<feature type="domain" description="Disease resistance protein winged helix" evidence="10">
    <location>
        <begin position="418"/>
        <end position="491"/>
    </location>
</feature>
<dbReference type="Gene3D" id="3.40.50.300">
    <property type="entry name" value="P-loop containing nucleotide triphosphate hydrolases"/>
    <property type="match status" value="1"/>
</dbReference>
<dbReference type="Pfam" id="PF00931">
    <property type="entry name" value="NB-ARC"/>
    <property type="match status" value="1"/>
</dbReference>
<reference evidence="12 13" key="1">
    <citation type="journal article" date="2023" name="G3 (Bethesda)">
        <title>A haplotype-resolved chromosome-scale genome for Quercus rubra L. provides insights into the genetics of adaptive traits for red oak species.</title>
        <authorList>
            <person name="Kapoor B."/>
            <person name="Jenkins J."/>
            <person name="Schmutz J."/>
            <person name="Zhebentyayeva T."/>
            <person name="Kuelheim C."/>
            <person name="Coggeshall M."/>
            <person name="Heim C."/>
            <person name="Lasky J.R."/>
            <person name="Leites L."/>
            <person name="Islam-Faridi N."/>
            <person name="Romero-Severson J."/>
            <person name="DeLeo V.L."/>
            <person name="Lucas S.M."/>
            <person name="Lazic D."/>
            <person name="Gailing O."/>
            <person name="Carlson J."/>
            <person name="Staton M."/>
        </authorList>
    </citation>
    <scope>NUCLEOTIDE SEQUENCE [LARGE SCALE GENOMIC DNA]</scope>
    <source>
        <strain evidence="12">Pseudo-F2</strain>
    </source>
</reference>
<evidence type="ECO:0000256" key="3">
    <source>
        <dbReference type="ARBA" id="ARBA00022741"/>
    </source>
</evidence>
<protein>
    <recommendedName>
        <fullName evidence="14">CC-NBS-LRR protein</fullName>
    </recommendedName>
</protein>
<dbReference type="PRINTS" id="PR00364">
    <property type="entry name" value="DISEASERSIST"/>
</dbReference>
<dbReference type="FunFam" id="1.10.10.10:FF:000322">
    <property type="entry name" value="Probable disease resistance protein At1g63360"/>
    <property type="match status" value="1"/>
</dbReference>
<evidence type="ECO:0000256" key="5">
    <source>
        <dbReference type="ARBA" id="ARBA00022840"/>
    </source>
</evidence>
<dbReference type="InterPro" id="IPR058922">
    <property type="entry name" value="WHD_DRP"/>
</dbReference>
<dbReference type="Pfam" id="PF23559">
    <property type="entry name" value="WHD_DRP"/>
    <property type="match status" value="1"/>
</dbReference>
<dbReference type="CDD" id="cd14798">
    <property type="entry name" value="RX-CC_like"/>
    <property type="match status" value="1"/>
</dbReference>
<dbReference type="GO" id="GO:0006952">
    <property type="term" value="P:defense response"/>
    <property type="evidence" value="ECO:0007669"/>
    <property type="project" value="UniProtKB-KW"/>
</dbReference>
<dbReference type="InterPro" id="IPR056789">
    <property type="entry name" value="LRR_R13L1-DRL21"/>
</dbReference>
<name>A0AAN7E9L2_QUERU</name>
<dbReference type="Gene3D" id="1.10.10.10">
    <property type="entry name" value="Winged helix-like DNA-binding domain superfamily/Winged helix DNA-binding domain"/>
    <property type="match status" value="1"/>
</dbReference>
<dbReference type="InterPro" id="IPR038005">
    <property type="entry name" value="RX-like_CC"/>
</dbReference>
<dbReference type="GO" id="GO:0005524">
    <property type="term" value="F:ATP binding"/>
    <property type="evidence" value="ECO:0007669"/>
    <property type="project" value="UniProtKB-KW"/>
</dbReference>
<keyword evidence="6" id="KW-0175">Coiled coil</keyword>
<dbReference type="Pfam" id="PF18052">
    <property type="entry name" value="Rx_N"/>
    <property type="match status" value="1"/>
</dbReference>
<dbReference type="InterPro" id="IPR042197">
    <property type="entry name" value="Apaf_helical"/>
</dbReference>
<feature type="domain" description="Disease resistance protein At4g27190-like leucine-rich repeats" evidence="9">
    <location>
        <begin position="921"/>
        <end position="1050"/>
    </location>
</feature>
<evidence type="ECO:0000259" key="11">
    <source>
        <dbReference type="Pfam" id="PF25019"/>
    </source>
</evidence>
<proteinExistence type="predicted"/>
<dbReference type="SUPFAM" id="SSF52058">
    <property type="entry name" value="L domain-like"/>
    <property type="match status" value="2"/>
</dbReference>
<keyword evidence="1" id="KW-0433">Leucine-rich repeat</keyword>
<evidence type="ECO:0000313" key="13">
    <source>
        <dbReference type="Proteomes" id="UP001324115"/>
    </source>
</evidence>
<evidence type="ECO:0000256" key="4">
    <source>
        <dbReference type="ARBA" id="ARBA00022821"/>
    </source>
</evidence>